<dbReference type="EMBL" id="ML732917">
    <property type="protein sequence ID" value="KAB8267096.1"/>
    <property type="molecule type" value="Genomic_DNA"/>
</dbReference>
<protein>
    <submittedName>
        <fullName evidence="2">Uncharacterized protein</fullName>
    </submittedName>
</protein>
<evidence type="ECO:0000256" key="1">
    <source>
        <dbReference type="SAM" id="Phobius"/>
    </source>
</evidence>
<keyword evidence="1" id="KW-0812">Transmembrane</keyword>
<keyword evidence="3" id="KW-1185">Reference proteome</keyword>
<gene>
    <name evidence="2" type="ORF">BDV30DRAFT_220765</name>
</gene>
<evidence type="ECO:0000313" key="2">
    <source>
        <dbReference type="EMBL" id="KAB8267096.1"/>
    </source>
</evidence>
<name>A0A5N6IL04_9EURO</name>
<dbReference type="Proteomes" id="UP000326289">
    <property type="component" value="Unassembled WGS sequence"/>
</dbReference>
<evidence type="ECO:0000313" key="3">
    <source>
        <dbReference type="Proteomes" id="UP000326289"/>
    </source>
</evidence>
<accession>A0A5N6IL04</accession>
<dbReference type="AlphaFoldDB" id="A0A5N6IL04"/>
<sequence>MGCVACHELFQCDQLMAIVRLDQPLAQRRGKAKIRQKFKARATNLQCHFFCIVLFSIVSFVLVVHLLSISLSLFPTIPVGPKRQNRRTGSGVIWHILSAATSSDPQITSQPTIEENEGPFRHDLPLLAI</sequence>
<feature type="transmembrane region" description="Helical" evidence="1">
    <location>
        <begin position="47"/>
        <end position="74"/>
    </location>
</feature>
<proteinExistence type="predicted"/>
<keyword evidence="1" id="KW-1133">Transmembrane helix</keyword>
<reference evidence="2 3" key="1">
    <citation type="submission" date="2019-04" db="EMBL/GenBank/DDBJ databases">
        <title>Fungal friends and foes A comparative genomics study of 23 Aspergillus species from section Flavi.</title>
        <authorList>
            <consortium name="DOE Joint Genome Institute"/>
            <person name="Kjaerbolling I."/>
            <person name="Vesth T.C."/>
            <person name="Frisvad J.C."/>
            <person name="Nybo J.L."/>
            <person name="Theobald S."/>
            <person name="Kildgaard S."/>
            <person name="Petersen T.I."/>
            <person name="Kuo A."/>
            <person name="Sato A."/>
            <person name="Lyhne E.K."/>
            <person name="Kogle M.E."/>
            <person name="Wiebenga A."/>
            <person name="Kun R.S."/>
            <person name="Lubbers R.J."/>
            <person name="Makela M.R."/>
            <person name="Barry K."/>
            <person name="Chovatia M."/>
            <person name="Clum A."/>
            <person name="Daum C."/>
            <person name="Haridas S."/>
            <person name="He G."/>
            <person name="LaButti K."/>
            <person name="Lipzen A."/>
            <person name="Mondo S."/>
            <person name="Pangilinan J."/>
            <person name="Riley R."/>
            <person name="Salamov A."/>
            <person name="Simmons B.A."/>
            <person name="Magnuson J.K."/>
            <person name="Henrissat B."/>
            <person name="Mortensen U.H."/>
            <person name="Larsen T.O."/>
            <person name="De vries R.P."/>
            <person name="Grigoriev I.V."/>
            <person name="Machida M."/>
            <person name="Baker S.E."/>
            <person name="Andersen M.R."/>
        </authorList>
    </citation>
    <scope>NUCLEOTIDE SEQUENCE [LARGE SCALE GENOMIC DNA]</scope>
    <source>
        <strain evidence="2 3">CBS 117635</strain>
    </source>
</reference>
<keyword evidence="1" id="KW-0472">Membrane</keyword>
<organism evidence="2 3">
    <name type="scientific">Aspergillus minisclerotigenes</name>
    <dbReference type="NCBI Taxonomy" id="656917"/>
    <lineage>
        <taxon>Eukaryota</taxon>
        <taxon>Fungi</taxon>
        <taxon>Dikarya</taxon>
        <taxon>Ascomycota</taxon>
        <taxon>Pezizomycotina</taxon>
        <taxon>Eurotiomycetes</taxon>
        <taxon>Eurotiomycetidae</taxon>
        <taxon>Eurotiales</taxon>
        <taxon>Aspergillaceae</taxon>
        <taxon>Aspergillus</taxon>
        <taxon>Aspergillus subgen. Circumdati</taxon>
    </lineage>
</organism>